<dbReference type="RefSeq" id="WP_345062063.1">
    <property type="nucleotide sequence ID" value="NZ_BAABEX010000007.1"/>
</dbReference>
<dbReference type="EMBL" id="BAABEX010000007">
    <property type="protein sequence ID" value="GAA4421722.1"/>
    <property type="molecule type" value="Genomic_DNA"/>
</dbReference>
<accession>A0ABP8L2Z6</accession>
<feature type="compositionally biased region" description="Low complexity" evidence="1">
    <location>
        <begin position="126"/>
        <end position="151"/>
    </location>
</feature>
<proteinExistence type="predicted"/>
<organism evidence="2 3">
    <name type="scientific">Acidovorax lacteus</name>
    <dbReference type="NCBI Taxonomy" id="1924988"/>
    <lineage>
        <taxon>Bacteria</taxon>
        <taxon>Pseudomonadati</taxon>
        <taxon>Pseudomonadota</taxon>
        <taxon>Betaproteobacteria</taxon>
        <taxon>Burkholderiales</taxon>
        <taxon>Comamonadaceae</taxon>
        <taxon>Acidovorax</taxon>
    </lineage>
</organism>
<gene>
    <name evidence="2" type="ORF">GCM10023090_11420</name>
</gene>
<reference evidence="3" key="1">
    <citation type="journal article" date="2019" name="Int. J. Syst. Evol. Microbiol.">
        <title>The Global Catalogue of Microorganisms (GCM) 10K type strain sequencing project: providing services to taxonomists for standard genome sequencing and annotation.</title>
        <authorList>
            <consortium name="The Broad Institute Genomics Platform"/>
            <consortium name="The Broad Institute Genome Sequencing Center for Infectious Disease"/>
            <person name="Wu L."/>
            <person name="Ma J."/>
        </authorList>
    </citation>
    <scope>NUCLEOTIDE SEQUENCE [LARGE SCALE GENOMIC DNA]</scope>
    <source>
        <strain evidence="3">JCM 31890</strain>
    </source>
</reference>
<evidence type="ECO:0000256" key="1">
    <source>
        <dbReference type="SAM" id="MobiDB-lite"/>
    </source>
</evidence>
<dbReference type="Proteomes" id="UP001501788">
    <property type="component" value="Unassembled WGS sequence"/>
</dbReference>
<feature type="region of interest" description="Disordered" evidence="1">
    <location>
        <begin position="23"/>
        <end position="160"/>
    </location>
</feature>
<protein>
    <submittedName>
        <fullName evidence="2">Uncharacterized protein</fullName>
    </submittedName>
</protein>
<sequence length="192" mass="18947">MAALSMSPGVGSYVPARRLQALQSASAAEQRADALQRESERLRAEAAATEQRATALDRAAEQAQTRAQQARQVVSATPATSAVGRPASADPVSALSTVQWAQAARRPDDVAANAGANGRGNGGVDEGVSAAAGNAAAAARPASAEPAPTAPGLGTSPGVPRIPSAVAFGLTLPSLAEASPSPVPGALVSIRA</sequence>
<feature type="compositionally biased region" description="Low complexity" evidence="1">
    <location>
        <begin position="45"/>
        <end position="54"/>
    </location>
</feature>
<comment type="caution">
    <text evidence="2">The sequence shown here is derived from an EMBL/GenBank/DDBJ whole genome shotgun (WGS) entry which is preliminary data.</text>
</comment>
<feature type="compositionally biased region" description="Low complexity" evidence="1">
    <location>
        <begin position="61"/>
        <end position="72"/>
    </location>
</feature>
<evidence type="ECO:0000313" key="2">
    <source>
        <dbReference type="EMBL" id="GAA4421722.1"/>
    </source>
</evidence>
<name>A0ABP8L2Z6_9BURK</name>
<feature type="compositionally biased region" description="Basic and acidic residues" evidence="1">
    <location>
        <begin position="30"/>
        <end position="44"/>
    </location>
</feature>
<keyword evidence="3" id="KW-1185">Reference proteome</keyword>
<evidence type="ECO:0000313" key="3">
    <source>
        <dbReference type="Proteomes" id="UP001501788"/>
    </source>
</evidence>